<dbReference type="OrthoDB" id="6159137at2759"/>
<dbReference type="InterPro" id="IPR012677">
    <property type="entry name" value="Nucleotide-bd_a/b_plait_sf"/>
</dbReference>
<accession>A0A1X6N030</accession>
<dbReference type="Pfam" id="PF00076">
    <property type="entry name" value="RRM_1"/>
    <property type="match status" value="1"/>
</dbReference>
<organism evidence="4 5">
    <name type="scientific">Postia placenta MAD-698-R-SB12</name>
    <dbReference type="NCBI Taxonomy" id="670580"/>
    <lineage>
        <taxon>Eukaryota</taxon>
        <taxon>Fungi</taxon>
        <taxon>Dikarya</taxon>
        <taxon>Basidiomycota</taxon>
        <taxon>Agaricomycotina</taxon>
        <taxon>Agaricomycetes</taxon>
        <taxon>Polyporales</taxon>
        <taxon>Adustoporiaceae</taxon>
        <taxon>Rhodonia</taxon>
    </lineage>
</organism>
<dbReference type="STRING" id="670580.A0A1X6N030"/>
<dbReference type="Gene3D" id="3.30.70.330">
    <property type="match status" value="1"/>
</dbReference>
<dbReference type="GeneID" id="36322649"/>
<dbReference type="GO" id="GO:0003723">
    <property type="term" value="F:RNA binding"/>
    <property type="evidence" value="ECO:0007669"/>
    <property type="project" value="UniProtKB-UniRule"/>
</dbReference>
<dbReference type="SMART" id="SM00360">
    <property type="entry name" value="RRM"/>
    <property type="match status" value="1"/>
</dbReference>
<evidence type="ECO:0000256" key="1">
    <source>
        <dbReference type="PROSITE-ProRule" id="PRU00176"/>
    </source>
</evidence>
<sequence length="209" mass="21423">MTASLLERISLPANGSVGPVRNRGHRAGGSPYNRNQRPPKGDVNSTWEHDLFRGPGADSGSLSARLSSASAGVPKMNFTGADRALREALGEKGLSIKGASGRGNVVQVGGLANGTSAADVEAIFKRCGPITNAVLTSRADPPIVRITFKHEQDAQAAVTKFHGQPADGRLLEVKVVGGVNATLGGRIMGASVPDDSVDVLMGDDGSSGS</sequence>
<name>A0A1X6N030_9APHY</name>
<feature type="region of interest" description="Disordered" evidence="2">
    <location>
        <begin position="1"/>
        <end position="65"/>
    </location>
</feature>
<keyword evidence="1" id="KW-0694">RNA-binding</keyword>
<protein>
    <recommendedName>
        <fullName evidence="3">RRM domain-containing protein</fullName>
    </recommendedName>
</protein>
<evidence type="ECO:0000259" key="3">
    <source>
        <dbReference type="PROSITE" id="PS50102"/>
    </source>
</evidence>
<dbReference type="InterPro" id="IPR035979">
    <property type="entry name" value="RBD_domain_sf"/>
</dbReference>
<feature type="compositionally biased region" description="Low complexity" evidence="2">
    <location>
        <begin position="56"/>
        <end position="65"/>
    </location>
</feature>
<gene>
    <name evidence="4" type="ORF">POSPLADRAFT_1040211</name>
</gene>
<dbReference type="CDD" id="cd00590">
    <property type="entry name" value="RRM_SF"/>
    <property type="match status" value="1"/>
</dbReference>
<evidence type="ECO:0000313" key="4">
    <source>
        <dbReference type="EMBL" id="OSX61836.1"/>
    </source>
</evidence>
<dbReference type="InterPro" id="IPR000504">
    <property type="entry name" value="RRM_dom"/>
</dbReference>
<dbReference type="EMBL" id="KZ110598">
    <property type="protein sequence ID" value="OSX61836.1"/>
    <property type="molecule type" value="Genomic_DNA"/>
</dbReference>
<reference evidence="4 5" key="1">
    <citation type="submission" date="2017-04" db="EMBL/GenBank/DDBJ databases">
        <title>Genome Sequence of the Model Brown-Rot Fungus Postia placenta SB12.</title>
        <authorList>
            <consortium name="DOE Joint Genome Institute"/>
            <person name="Gaskell J."/>
            <person name="Kersten P."/>
            <person name="Larrondo L.F."/>
            <person name="Canessa P."/>
            <person name="Martinez D."/>
            <person name="Hibbett D."/>
            <person name="Schmoll M."/>
            <person name="Kubicek C.P."/>
            <person name="Martinez A.T."/>
            <person name="Yadav J."/>
            <person name="Master E."/>
            <person name="Magnuson J.K."/>
            <person name="James T."/>
            <person name="Yaver D."/>
            <person name="Berka R."/>
            <person name="Labutti K."/>
            <person name="Lipzen A."/>
            <person name="Aerts A."/>
            <person name="Barry K."/>
            <person name="Henrissat B."/>
            <person name="Blanchette R."/>
            <person name="Grigoriev I."/>
            <person name="Cullen D."/>
        </authorList>
    </citation>
    <scope>NUCLEOTIDE SEQUENCE [LARGE SCALE GENOMIC DNA]</scope>
    <source>
        <strain evidence="4 5">MAD-698-R-SB12</strain>
    </source>
</reference>
<dbReference type="PROSITE" id="PS50102">
    <property type="entry name" value="RRM"/>
    <property type="match status" value="1"/>
</dbReference>
<dbReference type="RefSeq" id="XP_024338630.1">
    <property type="nucleotide sequence ID" value="XM_024477699.1"/>
</dbReference>
<dbReference type="Proteomes" id="UP000194127">
    <property type="component" value="Unassembled WGS sequence"/>
</dbReference>
<dbReference type="AlphaFoldDB" id="A0A1X6N030"/>
<feature type="domain" description="RRM" evidence="3">
    <location>
        <begin position="104"/>
        <end position="178"/>
    </location>
</feature>
<evidence type="ECO:0000313" key="5">
    <source>
        <dbReference type="Proteomes" id="UP000194127"/>
    </source>
</evidence>
<proteinExistence type="predicted"/>
<dbReference type="SUPFAM" id="SSF54928">
    <property type="entry name" value="RNA-binding domain, RBD"/>
    <property type="match status" value="1"/>
</dbReference>
<evidence type="ECO:0000256" key="2">
    <source>
        <dbReference type="SAM" id="MobiDB-lite"/>
    </source>
</evidence>
<keyword evidence="5" id="KW-1185">Reference proteome</keyword>